<keyword evidence="4" id="KW-0328">Glycosyltransferase</keyword>
<dbReference type="InterPro" id="IPR029044">
    <property type="entry name" value="Nucleotide-diphossugar_trans"/>
</dbReference>
<dbReference type="GeneID" id="45697153"/>
<reference evidence="3 5" key="1">
    <citation type="submission" date="2020-12" db="EMBL/GenBank/DDBJ databases">
        <title>FDA dAtabase for Regulatory Grade micrObial Sequences (FDA-ARGOS): Supporting development and validation of Infectious Disease Dx tests.</title>
        <authorList>
            <person name="Minogue T."/>
            <person name="Wolcott M."/>
            <person name="Wasieloski L."/>
            <person name="Aguilar W."/>
            <person name="Moore D."/>
            <person name="Jaissle J."/>
            <person name="Tallon L."/>
            <person name="Sadzewicz L."/>
            <person name="Zhao X."/>
            <person name="Boylan J."/>
            <person name="Ott S."/>
            <person name="Bowen H."/>
            <person name="Vavikolanu K."/>
            <person name="Mehta A."/>
            <person name="Aluvathingal J."/>
            <person name="Nadendla S."/>
            <person name="Yan Y."/>
            <person name="Sichtig H."/>
        </authorList>
    </citation>
    <scope>NUCLEOTIDE SEQUENCE [LARGE SCALE GENOMIC DNA]</scope>
    <source>
        <strain evidence="3 5">FDAARGOS_949</strain>
    </source>
</reference>
<evidence type="ECO:0000313" key="3">
    <source>
        <dbReference type="EMBL" id="QPQ94316.1"/>
    </source>
</evidence>
<keyword evidence="4" id="KW-0808">Transferase</keyword>
<organism evidence="3 5">
    <name type="scientific">Burkholderia glumae</name>
    <name type="common">Pseudomonas glumae</name>
    <dbReference type="NCBI Taxonomy" id="337"/>
    <lineage>
        <taxon>Bacteria</taxon>
        <taxon>Pseudomonadati</taxon>
        <taxon>Pseudomonadota</taxon>
        <taxon>Betaproteobacteria</taxon>
        <taxon>Burkholderiales</taxon>
        <taxon>Burkholderiaceae</taxon>
        <taxon>Burkholderia</taxon>
    </lineage>
</organism>
<dbReference type="PANTHER" id="PTHR43685">
    <property type="entry name" value="GLYCOSYLTRANSFERASE"/>
    <property type="match status" value="1"/>
</dbReference>
<dbReference type="Proteomes" id="UP000594892">
    <property type="component" value="Chromosome 2"/>
</dbReference>
<feature type="compositionally biased region" description="Basic residues" evidence="1">
    <location>
        <begin position="1"/>
        <end position="10"/>
    </location>
</feature>
<dbReference type="InterPro" id="IPR001173">
    <property type="entry name" value="Glyco_trans_2-like"/>
</dbReference>
<evidence type="ECO:0000259" key="2">
    <source>
        <dbReference type="Pfam" id="PF00535"/>
    </source>
</evidence>
<dbReference type="RefSeq" id="WP_017923202.1">
    <property type="nucleotide sequence ID" value="NZ_CP021074.1"/>
</dbReference>
<dbReference type="EMBL" id="CP065601">
    <property type="protein sequence ID" value="QPQ94316.1"/>
    <property type="molecule type" value="Genomic_DNA"/>
</dbReference>
<dbReference type="Pfam" id="PF00535">
    <property type="entry name" value="Glycos_transf_2"/>
    <property type="match status" value="1"/>
</dbReference>
<evidence type="ECO:0000256" key="1">
    <source>
        <dbReference type="SAM" id="MobiDB-lite"/>
    </source>
</evidence>
<reference evidence="4" key="2">
    <citation type="submission" date="2022-06" db="EMBL/GenBank/DDBJ databases">
        <title>Draft genome sequence of Burkholderia glumae strain GR20004 isolated from rice panicle showing bacterial panicle blight.</title>
        <authorList>
            <person name="Choi S.Y."/>
            <person name="Lee Y.H."/>
        </authorList>
    </citation>
    <scope>NUCLEOTIDE SEQUENCE</scope>
    <source>
        <strain evidence="4">GR20004</strain>
    </source>
</reference>
<dbReference type="GO" id="GO:0016757">
    <property type="term" value="F:glycosyltransferase activity"/>
    <property type="evidence" value="ECO:0007669"/>
    <property type="project" value="UniProtKB-KW"/>
</dbReference>
<dbReference type="SUPFAM" id="SSF53448">
    <property type="entry name" value="Nucleotide-diphospho-sugar transferases"/>
    <property type="match status" value="1"/>
</dbReference>
<evidence type="ECO:0000313" key="5">
    <source>
        <dbReference type="Proteomes" id="UP000594892"/>
    </source>
</evidence>
<accession>A0AAQ0BVM6</accession>
<dbReference type="CDD" id="cd00761">
    <property type="entry name" value="Glyco_tranf_GTA_type"/>
    <property type="match status" value="1"/>
</dbReference>
<proteinExistence type="predicted"/>
<dbReference type="EMBL" id="CP099587">
    <property type="protein sequence ID" value="USS46781.1"/>
    <property type="molecule type" value="Genomic_DNA"/>
</dbReference>
<dbReference type="Proteomes" id="UP001056386">
    <property type="component" value="Chromosome 1"/>
</dbReference>
<sequence length="345" mass="37151">MALFPFRRRPVPPASAPSAGPGRIPVPAGFTVPAEGELSAATISVVIPLYNHARYIEGALDSVLSQTSPADEIILIDDGSSDDGYAVAQRVLARVPNARAFRQDNAGAHNTINRAIGISRGDYVAVLNSDDVFAPGKLERCRRVLGALPGTALVAGEIGIMDDHGTRLESGATIDWLARARAFLDDTGLPQLALLNENSVGTTSNMVFSRALWEAAGGFQPLRYCHDLDFLMYAYAHASVHVDRGHEHIVYRVHERNTIKEDLGRVRVEIAAVIAQALEMTGPALFSAKLGADDFDAFRRFLANKAMSDLVLFLQTAARAFASRAAFYAYATDPAQAEAFRSALA</sequence>
<evidence type="ECO:0000313" key="6">
    <source>
        <dbReference type="Proteomes" id="UP001056386"/>
    </source>
</evidence>
<dbReference type="InterPro" id="IPR050834">
    <property type="entry name" value="Glycosyltransf_2"/>
</dbReference>
<protein>
    <submittedName>
        <fullName evidence="3 4">Glycosyltransferase</fullName>
        <ecNumber evidence="4">2.4.-.-</ecNumber>
    </submittedName>
</protein>
<feature type="region of interest" description="Disordered" evidence="1">
    <location>
        <begin position="1"/>
        <end position="23"/>
    </location>
</feature>
<gene>
    <name evidence="3" type="ORF">I6H06_19395</name>
    <name evidence="4" type="ORF">NFI99_17925</name>
</gene>
<dbReference type="PANTHER" id="PTHR43685:SF11">
    <property type="entry name" value="GLYCOSYLTRANSFERASE TAGX-RELATED"/>
    <property type="match status" value="1"/>
</dbReference>
<evidence type="ECO:0000313" key="4">
    <source>
        <dbReference type="EMBL" id="USS46781.1"/>
    </source>
</evidence>
<name>A0AAQ0BVM6_BURGL</name>
<dbReference type="EC" id="2.4.-.-" evidence="4"/>
<dbReference type="AlphaFoldDB" id="A0AAQ0BVM6"/>
<keyword evidence="6" id="KW-1185">Reference proteome</keyword>
<dbReference type="Gene3D" id="3.90.550.10">
    <property type="entry name" value="Spore Coat Polysaccharide Biosynthesis Protein SpsA, Chain A"/>
    <property type="match status" value="1"/>
</dbReference>
<feature type="domain" description="Glycosyltransferase 2-like" evidence="2">
    <location>
        <begin position="44"/>
        <end position="148"/>
    </location>
</feature>